<dbReference type="Pfam" id="PF07734">
    <property type="entry name" value="FBA_1"/>
    <property type="match status" value="1"/>
</dbReference>
<dbReference type="EMBL" id="PJQY01001966">
    <property type="protein sequence ID" value="PQP97715.1"/>
    <property type="molecule type" value="Genomic_DNA"/>
</dbReference>
<name>A0A314Z7G8_PRUYE</name>
<feature type="domain" description="F-box" evidence="1">
    <location>
        <begin position="17"/>
        <end position="63"/>
    </location>
</feature>
<accession>A0A314Z7G8</accession>
<dbReference type="PANTHER" id="PTHR31672:SF13">
    <property type="entry name" value="F-BOX PROTEIN CPR30-LIKE"/>
    <property type="match status" value="1"/>
</dbReference>
<evidence type="ECO:0000313" key="3">
    <source>
        <dbReference type="Proteomes" id="UP000250321"/>
    </source>
</evidence>
<dbReference type="InterPro" id="IPR036047">
    <property type="entry name" value="F-box-like_dom_sf"/>
</dbReference>
<dbReference type="PANTHER" id="PTHR31672">
    <property type="entry name" value="BNACNNG10540D PROTEIN"/>
    <property type="match status" value="1"/>
</dbReference>
<evidence type="ECO:0000259" key="1">
    <source>
        <dbReference type="PROSITE" id="PS50181"/>
    </source>
</evidence>
<dbReference type="AlphaFoldDB" id="A0A314Z7G8"/>
<keyword evidence="3" id="KW-1185">Reference proteome</keyword>
<dbReference type="SMART" id="SM00256">
    <property type="entry name" value="FBOX"/>
    <property type="match status" value="1"/>
</dbReference>
<dbReference type="InterPro" id="IPR017451">
    <property type="entry name" value="F-box-assoc_interact_dom"/>
</dbReference>
<comment type="caution">
    <text evidence="2">The sequence shown here is derived from an EMBL/GenBank/DDBJ whole genome shotgun (WGS) entry which is preliminary data.</text>
</comment>
<dbReference type="InterPro" id="IPR006527">
    <property type="entry name" value="F-box-assoc_dom_typ1"/>
</dbReference>
<organism evidence="2 3">
    <name type="scientific">Prunus yedoensis var. nudiflora</name>
    <dbReference type="NCBI Taxonomy" id="2094558"/>
    <lineage>
        <taxon>Eukaryota</taxon>
        <taxon>Viridiplantae</taxon>
        <taxon>Streptophyta</taxon>
        <taxon>Embryophyta</taxon>
        <taxon>Tracheophyta</taxon>
        <taxon>Spermatophyta</taxon>
        <taxon>Magnoliopsida</taxon>
        <taxon>eudicotyledons</taxon>
        <taxon>Gunneridae</taxon>
        <taxon>Pentapetalae</taxon>
        <taxon>rosids</taxon>
        <taxon>fabids</taxon>
        <taxon>Rosales</taxon>
        <taxon>Rosaceae</taxon>
        <taxon>Amygdaloideae</taxon>
        <taxon>Amygdaleae</taxon>
        <taxon>Prunus</taxon>
    </lineage>
</organism>
<dbReference type="CDD" id="cd22157">
    <property type="entry name" value="F-box_AtFBW1-like"/>
    <property type="match status" value="1"/>
</dbReference>
<dbReference type="PROSITE" id="PS50181">
    <property type="entry name" value="FBOX"/>
    <property type="match status" value="1"/>
</dbReference>
<dbReference type="InterPro" id="IPR001810">
    <property type="entry name" value="F-box_dom"/>
</dbReference>
<dbReference type="Proteomes" id="UP000250321">
    <property type="component" value="Unassembled WGS sequence"/>
</dbReference>
<dbReference type="NCBIfam" id="TIGR01640">
    <property type="entry name" value="F_box_assoc_1"/>
    <property type="match status" value="1"/>
</dbReference>
<proteinExistence type="predicted"/>
<gene>
    <name evidence="2" type="ORF">Pyn_10711</name>
</gene>
<evidence type="ECO:0000313" key="2">
    <source>
        <dbReference type="EMBL" id="PQP97715.1"/>
    </source>
</evidence>
<dbReference type="OrthoDB" id="5314306at2759"/>
<dbReference type="SUPFAM" id="SSF81383">
    <property type="entry name" value="F-box domain"/>
    <property type="match status" value="1"/>
</dbReference>
<reference evidence="2 3" key="1">
    <citation type="submission" date="2018-02" db="EMBL/GenBank/DDBJ databases">
        <title>Draft genome of wild Prunus yedoensis var. nudiflora.</title>
        <authorList>
            <person name="Baek S."/>
            <person name="Kim J.-H."/>
            <person name="Choi K."/>
            <person name="Kim G.-B."/>
            <person name="Cho A."/>
            <person name="Jang H."/>
            <person name="Shin C.-H."/>
            <person name="Yu H.-J."/>
            <person name="Mun J.-H."/>
        </authorList>
    </citation>
    <scope>NUCLEOTIDE SEQUENCE [LARGE SCALE GENOMIC DNA]</scope>
    <source>
        <strain evidence="3">cv. Jeju island</strain>
        <tissue evidence="2">Leaf</tissue>
    </source>
</reference>
<dbReference type="InterPro" id="IPR050796">
    <property type="entry name" value="SCF_F-box_component"/>
</dbReference>
<dbReference type="Pfam" id="PF00646">
    <property type="entry name" value="F-box"/>
    <property type="match status" value="1"/>
</dbReference>
<dbReference type="Gene3D" id="1.20.1280.50">
    <property type="match status" value="1"/>
</dbReference>
<sequence>MGDIQGIAQGMQEFKIEAISCTFPREIIQEILLRLPVKSVIKCTSVCKTWRSMIINQSFIRTHLSPTVHVNNLNDSHLFLIHRVAGTGSITVFHKAIVDDVQEEVYSLHYDNQAFDEYSKIEFPIAPKQELYDRHLRMVGTCNGLICLADDIFRYGYNIFIWNPAIRKLVTLPRPGVSFMVHGGYNAAIGFGFDANTNDYKVVRLVNLLDTSADSTTLAEVYSIASSSWTSLDFVSPSCILRVRESQAFVNGTLHWPVLRRTDYGNEYFILTFDVSSKLFREMPVPKSLICDFRLGLKLSVSGDGKSIALFSMDSKCEDRFLDIWVMKEYGIKESWTKLITLGPQGPERLLPRALCFRKSGEVLLMLCGAREAFSDYDYTFDNDHIKSKHELVSLDLVNKTVKNLGVPGEGYQYCSVDSFKEVLVLLDQTDAVSY</sequence>
<protein>
    <submittedName>
        <fullName evidence="2">F-box/kelch-repeat protein</fullName>
    </submittedName>
</protein>
<dbReference type="STRING" id="2094558.A0A314Z7G8"/>